<reference evidence="2 3" key="1">
    <citation type="journal article" date="2016" name="Mol. Biol. Evol.">
        <title>Comparative Genomics of Early-Diverging Mushroom-Forming Fungi Provides Insights into the Origins of Lignocellulose Decay Capabilities.</title>
        <authorList>
            <person name="Nagy L.G."/>
            <person name="Riley R."/>
            <person name="Tritt A."/>
            <person name="Adam C."/>
            <person name="Daum C."/>
            <person name="Floudas D."/>
            <person name="Sun H."/>
            <person name="Yadav J.S."/>
            <person name="Pangilinan J."/>
            <person name="Larsson K.H."/>
            <person name="Matsuura K."/>
            <person name="Barry K."/>
            <person name="Labutti K."/>
            <person name="Kuo R."/>
            <person name="Ohm R.A."/>
            <person name="Bhattacharya S.S."/>
            <person name="Shirouzu T."/>
            <person name="Yoshinaga Y."/>
            <person name="Martin F.M."/>
            <person name="Grigoriev I.V."/>
            <person name="Hibbett D.S."/>
        </authorList>
    </citation>
    <scope>NUCLEOTIDE SEQUENCE [LARGE SCALE GENOMIC DNA]</scope>
    <source>
        <strain evidence="2 3">HHB9708</strain>
    </source>
</reference>
<dbReference type="EMBL" id="KV419432">
    <property type="protein sequence ID" value="KZS88926.1"/>
    <property type="molecule type" value="Genomic_DNA"/>
</dbReference>
<protein>
    <recommendedName>
        <fullName evidence="4">WAP domain-containing protein</fullName>
    </recommendedName>
</protein>
<organism evidence="2 3">
    <name type="scientific">Sistotremastrum niveocremeum HHB9708</name>
    <dbReference type="NCBI Taxonomy" id="1314777"/>
    <lineage>
        <taxon>Eukaryota</taxon>
        <taxon>Fungi</taxon>
        <taxon>Dikarya</taxon>
        <taxon>Basidiomycota</taxon>
        <taxon>Agaricomycotina</taxon>
        <taxon>Agaricomycetes</taxon>
        <taxon>Sistotremastrales</taxon>
        <taxon>Sistotremastraceae</taxon>
        <taxon>Sertulicium</taxon>
        <taxon>Sertulicium niveocremeum</taxon>
    </lineage>
</organism>
<evidence type="ECO:0000313" key="3">
    <source>
        <dbReference type="Proteomes" id="UP000076722"/>
    </source>
</evidence>
<evidence type="ECO:0008006" key="4">
    <source>
        <dbReference type="Google" id="ProtNLM"/>
    </source>
</evidence>
<keyword evidence="1" id="KW-0732">Signal</keyword>
<dbReference type="AlphaFoldDB" id="A0A164PPT1"/>
<gene>
    <name evidence="2" type="ORF">SISNIDRAFT_240954</name>
</gene>
<evidence type="ECO:0000256" key="1">
    <source>
        <dbReference type="SAM" id="SignalP"/>
    </source>
</evidence>
<proteinExistence type="predicted"/>
<keyword evidence="3" id="KW-1185">Reference proteome</keyword>
<dbReference type="Proteomes" id="UP000076722">
    <property type="component" value="Unassembled WGS sequence"/>
</dbReference>
<evidence type="ECO:0000313" key="2">
    <source>
        <dbReference type="EMBL" id="KZS88926.1"/>
    </source>
</evidence>
<name>A0A164PPT1_9AGAM</name>
<sequence>MFSPNIFFSAIALVTLALCRPGKSSNYQNSPHSYVDREYNLVLGSLCEGATLLSGETVPRPSGVSLNLTRWACPQTSLKRSPVPVAFARDNTLVKRPASQCTEPQECLCGQTCTSVCTSGAGAVNPADCDTLADELLDTGKSSWYLMFSKQNV</sequence>
<feature type="signal peptide" evidence="1">
    <location>
        <begin position="1"/>
        <end position="24"/>
    </location>
</feature>
<accession>A0A164PPT1</accession>
<feature type="chain" id="PRO_5007852375" description="WAP domain-containing protein" evidence="1">
    <location>
        <begin position="25"/>
        <end position="153"/>
    </location>
</feature>